<dbReference type="InterPro" id="IPR029062">
    <property type="entry name" value="Class_I_gatase-like"/>
</dbReference>
<organism evidence="2 3">
    <name type="scientific">Paenibacillus aestuarii</name>
    <dbReference type="NCBI Taxonomy" id="516965"/>
    <lineage>
        <taxon>Bacteria</taxon>
        <taxon>Bacillati</taxon>
        <taxon>Bacillota</taxon>
        <taxon>Bacilli</taxon>
        <taxon>Bacillales</taxon>
        <taxon>Paenibacillaceae</taxon>
        <taxon>Paenibacillus</taxon>
    </lineage>
</organism>
<dbReference type="Pfam" id="PF08532">
    <property type="entry name" value="Glyco_hydro_42M"/>
    <property type="match status" value="1"/>
</dbReference>
<reference evidence="3" key="1">
    <citation type="journal article" date="2019" name="Int. J. Syst. Evol. Microbiol.">
        <title>The Global Catalogue of Microorganisms (GCM) 10K type strain sequencing project: providing services to taxonomists for standard genome sequencing and annotation.</title>
        <authorList>
            <consortium name="The Broad Institute Genomics Platform"/>
            <consortium name="The Broad Institute Genome Sequencing Center for Infectious Disease"/>
            <person name="Wu L."/>
            <person name="Ma J."/>
        </authorList>
    </citation>
    <scope>NUCLEOTIDE SEQUENCE [LARGE SCALE GENOMIC DNA]</scope>
    <source>
        <strain evidence="3">KACC 11904</strain>
    </source>
</reference>
<dbReference type="RefSeq" id="WP_270879628.1">
    <property type="nucleotide sequence ID" value="NZ_JAQFVF010000026.1"/>
</dbReference>
<dbReference type="SUPFAM" id="SSF52317">
    <property type="entry name" value="Class I glutamine amidotransferase-like"/>
    <property type="match status" value="1"/>
</dbReference>
<dbReference type="Proteomes" id="UP001596044">
    <property type="component" value="Unassembled WGS sequence"/>
</dbReference>
<dbReference type="InterPro" id="IPR013738">
    <property type="entry name" value="Beta_galactosidase_Trimer"/>
</dbReference>
<dbReference type="InterPro" id="IPR028212">
    <property type="entry name" value="GHL6"/>
</dbReference>
<comment type="caution">
    <text evidence="2">The sequence shown here is derived from an EMBL/GenBank/DDBJ whole genome shotgun (WGS) entry which is preliminary data.</text>
</comment>
<proteinExistence type="predicted"/>
<dbReference type="InterPro" id="IPR017853">
    <property type="entry name" value="GH"/>
</dbReference>
<dbReference type="CDD" id="cd03143">
    <property type="entry name" value="A4_beta-galactosidase_middle_domain"/>
    <property type="match status" value="1"/>
</dbReference>
<dbReference type="Pfam" id="PF14871">
    <property type="entry name" value="GHL6"/>
    <property type="match status" value="1"/>
</dbReference>
<dbReference type="PANTHER" id="PTHR36447">
    <property type="entry name" value="BETA-GALACTOSIDASE GANA"/>
    <property type="match status" value="1"/>
</dbReference>
<protein>
    <submittedName>
        <fullName evidence="2">Beta-galactosidase trimerization domain-containing protein</fullName>
    </submittedName>
</protein>
<evidence type="ECO:0000259" key="1">
    <source>
        <dbReference type="Pfam" id="PF08532"/>
    </source>
</evidence>
<dbReference type="SUPFAM" id="SSF51445">
    <property type="entry name" value="(Trans)glycosidases"/>
    <property type="match status" value="1"/>
</dbReference>
<name>A0ABW0K7J3_9BACL</name>
<sequence>MANSDWLRKRSRGVHLTIRDVDCKDFDTERFAKDLHELGANVLSFFCAGYVTVHPTHLSIRKSPFLGDRDLTGDIVKAVHAYDIRAVAAMDLSLIPGNAAQEHPDWCSRDHEGKPYKANQDLGDFYIACPLSGYQNEYLAEILREIVTRYEVDGIKFGGGSYGFSSYGNGICHCARCKEAFGAYSGFAIPVKEDWNDPAWGTFQRWRQQRVVDRSRFLYELVKSLDPNMPVMCNSVCFGETGWTTKGALDIERMAAYIDAVQVEAQTRVRVDGDTSHWDFLLWPAEEANFLDNVSDHQPWVLASYFQAWPWRRNAVPPAEQKVYMAQIYANGGNAILNLSGGPIQGHQDQRGFPAVKSLYHFVAENQSYYHEDRSGANVAIVYSQDTLFYYGKEQPQLKYVDAIRGIELALSDAHIPFDIISDAVVKQGDLSKYRTIILPSTACMSEETAASLRSYAQNGGSLIATFETSLFDPDGKQRDDFQLADLFKASYISTDSVMGENNGVFKQSYMNVCDASHPLLAQLGNTQVIPASHNYCRVLSDPSSAVPLTLSAPFRVFPEGMSYTLEPDTGMPMLITNELASGGRIAYFPGQPDKAFAKVGYPDWALLIVNAVRWTTRDTLPLRVEGPDTLLATLRVQDGKRLVHLVNINGGRRMFSGLIPARDITVSVPLDGEFQPKRAFTLTDHSPLALTADEQAVSVRLSSVMDYEVVVFE</sequence>
<dbReference type="InterPro" id="IPR003476">
    <property type="entry name" value="Glyco_hydro_42"/>
</dbReference>
<accession>A0ABW0K7J3</accession>
<feature type="domain" description="Beta-galactosidase trimerisation" evidence="1">
    <location>
        <begin position="377"/>
        <end position="480"/>
    </location>
</feature>
<evidence type="ECO:0000313" key="2">
    <source>
        <dbReference type="EMBL" id="MFC5449225.1"/>
    </source>
</evidence>
<keyword evidence="3" id="KW-1185">Reference proteome</keyword>
<dbReference type="EMBL" id="JBHSMJ010000018">
    <property type="protein sequence ID" value="MFC5449225.1"/>
    <property type="molecule type" value="Genomic_DNA"/>
</dbReference>
<dbReference type="Gene3D" id="3.20.20.80">
    <property type="entry name" value="Glycosidases"/>
    <property type="match status" value="2"/>
</dbReference>
<dbReference type="PANTHER" id="PTHR36447:SF2">
    <property type="entry name" value="BETA-GALACTOSIDASE YESZ"/>
    <property type="match status" value="1"/>
</dbReference>
<dbReference type="Gene3D" id="3.40.50.880">
    <property type="match status" value="1"/>
</dbReference>
<evidence type="ECO:0000313" key="3">
    <source>
        <dbReference type="Proteomes" id="UP001596044"/>
    </source>
</evidence>
<gene>
    <name evidence="2" type="ORF">ACFPOG_13235</name>
</gene>